<gene>
    <name evidence="2" type="ORF">F53441_7845</name>
</gene>
<evidence type="ECO:0000256" key="1">
    <source>
        <dbReference type="SAM" id="MobiDB-lite"/>
    </source>
</evidence>
<feature type="region of interest" description="Disordered" evidence="1">
    <location>
        <begin position="757"/>
        <end position="804"/>
    </location>
</feature>
<sequence>MDSSDGCGPEYSNPDWENTIQAECTQTLNGTSQLSYDQAEALNSEFGSLFDVTQLNSNDVFNFDAIQTPNGDPLLNYKSPSQDSTTMGNSIFSEFDKEITGPDTQPQQHSHSAKGSSIAPSSAVRESSTTPVDPALYQNDQYETVCDQKSPISALIFNSGVSMAPPDPQQQPNTMTTQAVCRYGAVSSPLNNPVPNSGSFMSPRTRQQQLGITTMQPGHQQLQPTFEPGAMTQANNPAMMMPRQNHQSYNSPVHGQAYPDSNLATNWTHPQQRNFGGQFNFVPPQSGYDYDSPRPMDNSYQPFYSYPLDGINGNMSGYRAPRRPTLARLQGQPMPNPAEISQCLSCGCRPHTGQCPQPQFMHPAAYAPQPGRQSLPKRKWSATEDEGYEILPPAKVGKKSPPTDDDSDEIEPPAKTGKRTSKGNQRTTTRRGRSFNPEDVYWQFRAKDLDWISPNGYEFKYKPEGQWKRNVLLSARALKDYLENCPRENRVIWLQNTPAQCNSRMDFVDHMCRYEDCPLPSKNIINGWFRVVFDEHSDLTSNGTKDPFKVAGAMHLWCFEQCLDPAETLRTGEMVPDDRVHKKERGKNPMAITRDNNSKVIQDAIEPWLQARLNLPPNARRIPFDPHEKSLSYRLMKHHLDTQSICRQASRTKRQEEKPKGKRSLTQDIHMGDLDYYVQLSNEAKAEKEAATTKRATSFRPVARRQPYQPHSDENENEPPQPCTTKESSSAQESSRPQLTPNGSTVDFAKLLDELLDNVSPPPKKVSTAPYANDSDQLSSLPKKNLATPPVGTDPGLPGADVHQRFMDQQRGVIALPKIVKAPKEEPTTPLRRSVRLSAGNIAEAAVQSEDKIEPSPKKAPAHRLPTPGDAEDEIQDEIQVASSPSNGTVSPLGQDDALFGANTPVSDSPSKNQGGRWASRNAGDEAQGSPLRRSSRQSSKKSP</sequence>
<comment type="caution">
    <text evidence="2">The sequence shown here is derived from an EMBL/GenBank/DDBJ whole genome shotgun (WGS) entry which is preliminary data.</text>
</comment>
<dbReference type="OrthoDB" id="5307331at2759"/>
<protein>
    <submittedName>
        <fullName evidence="2">Uncharacterized protein</fullName>
    </submittedName>
</protein>
<feature type="compositionally biased region" description="Polar residues" evidence="1">
    <location>
        <begin position="881"/>
        <end position="892"/>
    </location>
</feature>
<feature type="region of interest" description="Disordered" evidence="1">
    <location>
        <begin position="688"/>
        <end position="744"/>
    </location>
</feature>
<keyword evidence="3" id="KW-1185">Reference proteome</keyword>
<feature type="region of interest" description="Disordered" evidence="1">
    <location>
        <begin position="359"/>
        <end position="434"/>
    </location>
</feature>
<feature type="compositionally biased region" description="Polar residues" evidence="1">
    <location>
        <begin position="102"/>
        <end position="131"/>
    </location>
</feature>
<feature type="compositionally biased region" description="Basic residues" evidence="1">
    <location>
        <begin position="934"/>
        <end position="944"/>
    </location>
</feature>
<accession>A0A8H4KFC7</accession>
<proteinExistence type="predicted"/>
<feature type="compositionally biased region" description="Polar residues" evidence="1">
    <location>
        <begin position="904"/>
        <end position="914"/>
    </location>
</feature>
<dbReference type="AlphaFoldDB" id="A0A8H4KFC7"/>
<feature type="compositionally biased region" description="Polar residues" evidence="1">
    <location>
        <begin position="723"/>
        <end position="744"/>
    </location>
</feature>
<organism evidence="2 3">
    <name type="scientific">Fusarium austroafricanum</name>
    <dbReference type="NCBI Taxonomy" id="2364996"/>
    <lineage>
        <taxon>Eukaryota</taxon>
        <taxon>Fungi</taxon>
        <taxon>Dikarya</taxon>
        <taxon>Ascomycota</taxon>
        <taxon>Pezizomycotina</taxon>
        <taxon>Sordariomycetes</taxon>
        <taxon>Hypocreomycetidae</taxon>
        <taxon>Hypocreales</taxon>
        <taxon>Nectriaceae</taxon>
        <taxon>Fusarium</taxon>
        <taxon>Fusarium concolor species complex</taxon>
    </lineage>
</organism>
<feature type="region of interest" description="Disordered" evidence="1">
    <location>
        <begin position="68"/>
        <end position="132"/>
    </location>
</feature>
<evidence type="ECO:0000313" key="2">
    <source>
        <dbReference type="EMBL" id="KAF4448796.1"/>
    </source>
</evidence>
<reference evidence="2" key="1">
    <citation type="submission" date="2020-01" db="EMBL/GenBank/DDBJ databases">
        <title>Identification and distribution of gene clusters putatively required for synthesis of sphingolipid metabolism inhibitors in phylogenetically diverse species of the filamentous fungus Fusarium.</title>
        <authorList>
            <person name="Kim H.-S."/>
            <person name="Busman M."/>
            <person name="Brown D.W."/>
            <person name="Divon H."/>
            <person name="Uhlig S."/>
            <person name="Proctor R.H."/>
        </authorList>
    </citation>
    <scope>NUCLEOTIDE SEQUENCE</scope>
    <source>
        <strain evidence="2">NRRL 53441</strain>
    </source>
</reference>
<dbReference type="Proteomes" id="UP000605986">
    <property type="component" value="Unassembled WGS sequence"/>
</dbReference>
<dbReference type="EMBL" id="JAADJG010000316">
    <property type="protein sequence ID" value="KAF4448796.1"/>
    <property type="molecule type" value="Genomic_DNA"/>
</dbReference>
<feature type="compositionally biased region" description="Polar residues" evidence="1">
    <location>
        <begin position="78"/>
        <end position="92"/>
    </location>
</feature>
<feature type="region of interest" description="Disordered" evidence="1">
    <location>
        <begin position="642"/>
        <end position="668"/>
    </location>
</feature>
<evidence type="ECO:0000313" key="3">
    <source>
        <dbReference type="Proteomes" id="UP000605986"/>
    </source>
</evidence>
<feature type="region of interest" description="Disordered" evidence="1">
    <location>
        <begin position="817"/>
        <end position="944"/>
    </location>
</feature>
<name>A0A8H4KFC7_9HYPO</name>